<dbReference type="PANTHER" id="PTHR42951">
    <property type="entry name" value="METALLO-BETA-LACTAMASE DOMAIN-CONTAINING"/>
    <property type="match status" value="1"/>
</dbReference>
<dbReference type="PATRIC" id="fig|483937.3.peg.3821"/>
<dbReference type="EMBL" id="LIRB01000115">
    <property type="protein sequence ID" value="KWX78970.1"/>
    <property type="molecule type" value="Genomic_DNA"/>
</dbReference>
<accession>A0A132U5S8</accession>
<evidence type="ECO:0000313" key="5">
    <source>
        <dbReference type="EMBL" id="KWX78970.1"/>
    </source>
</evidence>
<dbReference type="InterPro" id="IPR036866">
    <property type="entry name" value="RibonucZ/Hydroxyglut_hydro"/>
</dbReference>
<dbReference type="RefSeq" id="WP_063898779.1">
    <property type="nucleotide sequence ID" value="NZ_LIRB01000115.1"/>
</dbReference>
<dbReference type="SUPFAM" id="SSF56281">
    <property type="entry name" value="Metallo-hydrolase/oxidoreductase"/>
    <property type="match status" value="1"/>
</dbReference>
<dbReference type="SMART" id="SM00849">
    <property type="entry name" value="Lactamase_B"/>
    <property type="match status" value="1"/>
</dbReference>
<evidence type="ECO:0000256" key="3">
    <source>
        <dbReference type="ARBA" id="ARBA00048505"/>
    </source>
</evidence>
<dbReference type="InterPro" id="IPR050855">
    <property type="entry name" value="NDM-1-like"/>
</dbReference>
<keyword evidence="6" id="KW-1185">Reference proteome</keyword>
<comment type="catalytic activity">
    <reaction evidence="3">
        <text>3',5'-cyclic UMP + H2O = UMP + H(+)</text>
        <dbReference type="Rhea" id="RHEA:70575"/>
        <dbReference type="ChEBI" id="CHEBI:15377"/>
        <dbReference type="ChEBI" id="CHEBI:15378"/>
        <dbReference type="ChEBI" id="CHEBI:57865"/>
        <dbReference type="ChEBI" id="CHEBI:184387"/>
    </reaction>
    <physiologicalReaction direction="left-to-right" evidence="3">
        <dbReference type="Rhea" id="RHEA:70576"/>
    </physiologicalReaction>
</comment>
<protein>
    <recommendedName>
        <fullName evidence="4">Metallo-beta-lactamase domain-containing protein</fullName>
    </recommendedName>
</protein>
<comment type="function">
    <text evidence="2">Counteracts the endogenous Pycsar antiviral defense system. Phosphodiesterase that enables metal-dependent hydrolysis of host cyclic nucleotide Pycsar defense signals such as cCMP and cUMP.</text>
</comment>
<evidence type="ECO:0000259" key="4">
    <source>
        <dbReference type="SMART" id="SM00849"/>
    </source>
</evidence>
<evidence type="ECO:0000256" key="2">
    <source>
        <dbReference type="ARBA" id="ARBA00034301"/>
    </source>
</evidence>
<dbReference type="Proteomes" id="UP000070475">
    <property type="component" value="Unassembled WGS sequence"/>
</dbReference>
<dbReference type="Pfam" id="PF00753">
    <property type="entry name" value="Lactamase_B"/>
    <property type="match status" value="1"/>
</dbReference>
<dbReference type="InterPro" id="IPR001279">
    <property type="entry name" value="Metallo-B-lactamas"/>
</dbReference>
<dbReference type="PANTHER" id="PTHR42951:SF15">
    <property type="entry name" value="METALLO-BETA-LACTAMASE SUPERFAMILY PROTEIN"/>
    <property type="match status" value="1"/>
</dbReference>
<reference evidence="5 6" key="1">
    <citation type="submission" date="2015-08" db="EMBL/GenBank/DDBJ databases">
        <title>Genomes of Paenibacillus riograndensis.</title>
        <authorList>
            <person name="Sant'Anna F.H."/>
            <person name="Souza R."/>
            <person name="Ambrosini A."/>
            <person name="Bach E."/>
            <person name="Fernandes G."/>
            <person name="Balsanelli E."/>
            <person name="Baura V.A."/>
            <person name="Pedrosa F.O."/>
            <person name="Souza E.M."/>
            <person name="Passaglia L."/>
        </authorList>
    </citation>
    <scope>NUCLEOTIDE SEQUENCE [LARGE SCALE GENOMIC DNA]</scope>
    <source>
        <strain evidence="5 6">CAS34</strain>
    </source>
</reference>
<proteinExistence type="predicted"/>
<dbReference type="Gene3D" id="3.60.15.10">
    <property type="entry name" value="Ribonuclease Z/Hydroxyacylglutathione hydrolase-like"/>
    <property type="match status" value="1"/>
</dbReference>
<name>A0A132U5S8_9BACL</name>
<feature type="domain" description="Metallo-beta-lactamase" evidence="4">
    <location>
        <begin position="19"/>
        <end position="210"/>
    </location>
</feature>
<organism evidence="5 6">
    <name type="scientific">Paenibacillus riograndensis</name>
    <dbReference type="NCBI Taxonomy" id="483937"/>
    <lineage>
        <taxon>Bacteria</taxon>
        <taxon>Bacillati</taxon>
        <taxon>Bacillota</taxon>
        <taxon>Bacilli</taxon>
        <taxon>Bacillales</taxon>
        <taxon>Paenibacillaceae</taxon>
        <taxon>Paenibacillus</taxon>
        <taxon>Paenibacillus sonchi group</taxon>
    </lineage>
</organism>
<sequence length="243" mass="26561">MMNIAEGVAVIPLEIEGILLNSTLMWDEHRSILIDAGFHGHGEQIVNGMRKAGVPFEQLSAVILTHQDIDHIGGVQDLLKLAAKPLTVYAHALDQPAIEGAVPLLKRELPPQLQHMFDLPYHVKVDYTLNDGDVLPFFGGVEVIFTPGHTPGHISLYLQTSRVLIAGDLLSSVDGELQAPTHQTTPDLPTAFGSLRRLLDYDIEQIVCYHGGVCTDHVTGQLRRIAERPSGEVSLYSVKNTNG</sequence>
<dbReference type="AlphaFoldDB" id="A0A132U5S8"/>
<dbReference type="CDD" id="cd07721">
    <property type="entry name" value="yflN-like_MBL-fold"/>
    <property type="match status" value="1"/>
</dbReference>
<comment type="caution">
    <text evidence="5">The sequence shown here is derived from an EMBL/GenBank/DDBJ whole genome shotgun (WGS) entry which is preliminary data.</text>
</comment>
<evidence type="ECO:0000313" key="6">
    <source>
        <dbReference type="Proteomes" id="UP000070475"/>
    </source>
</evidence>
<comment type="catalytic activity">
    <reaction evidence="1">
        <text>3',5'-cyclic CMP + H2O = CMP + H(+)</text>
        <dbReference type="Rhea" id="RHEA:72675"/>
        <dbReference type="ChEBI" id="CHEBI:15377"/>
        <dbReference type="ChEBI" id="CHEBI:15378"/>
        <dbReference type="ChEBI" id="CHEBI:58003"/>
        <dbReference type="ChEBI" id="CHEBI:60377"/>
    </reaction>
    <physiologicalReaction direction="left-to-right" evidence="1">
        <dbReference type="Rhea" id="RHEA:72676"/>
    </physiologicalReaction>
</comment>
<dbReference type="OrthoDB" id="9802248at2"/>
<gene>
    <name evidence="5" type="ORF">AMQ84_08015</name>
</gene>
<evidence type="ECO:0000256" key="1">
    <source>
        <dbReference type="ARBA" id="ARBA00034221"/>
    </source>
</evidence>